<keyword evidence="4" id="KW-1185">Reference proteome</keyword>
<dbReference type="InterPro" id="IPR005545">
    <property type="entry name" value="YCII"/>
</dbReference>
<name>A0A6P2BXU5_9ACTN</name>
<dbReference type="OrthoDB" id="668782at2"/>
<protein>
    <recommendedName>
        <fullName evidence="2">YCII-related domain-containing protein</fullName>
    </recommendedName>
</protein>
<dbReference type="AlphaFoldDB" id="A0A6P2BXU5"/>
<dbReference type="PANTHER" id="PTHR35174:SF3">
    <property type="entry name" value="BLL7171 PROTEIN"/>
    <property type="match status" value="1"/>
</dbReference>
<accession>A0A6P2BXU5</accession>
<comment type="similarity">
    <text evidence="1">Belongs to the YciI family.</text>
</comment>
<evidence type="ECO:0000256" key="1">
    <source>
        <dbReference type="ARBA" id="ARBA00007689"/>
    </source>
</evidence>
<evidence type="ECO:0000259" key="2">
    <source>
        <dbReference type="Pfam" id="PF03795"/>
    </source>
</evidence>
<evidence type="ECO:0000313" key="4">
    <source>
        <dbReference type="Proteomes" id="UP000460272"/>
    </source>
</evidence>
<dbReference type="Gene3D" id="3.30.70.1060">
    <property type="entry name" value="Dimeric alpha+beta barrel"/>
    <property type="match status" value="1"/>
</dbReference>
<sequence>MKYMLIIYGNDELWNSVEPAEQQRLFAAFDEFNKSHYASGELLGAYGMADPAATKLVRLRDGQPAVTDGPYLETKEYLASWYLIDVDSEQRALEIAAALPSAVYQPAEVWPILHEASSETGADMGIA</sequence>
<dbReference type="EMBL" id="RPFW01000003">
    <property type="protein sequence ID" value="TVZ03912.1"/>
    <property type="molecule type" value="Genomic_DNA"/>
</dbReference>
<proteinExistence type="inferred from homology"/>
<reference evidence="3 4" key="1">
    <citation type="submission" date="2018-11" db="EMBL/GenBank/DDBJ databases">
        <title>Trebonia kvetii gen.nov., sp.nov., a novel acidophilic actinobacterium, and proposal of the new actinobacterial family Treboniaceae fam. nov.</title>
        <authorList>
            <person name="Rapoport D."/>
            <person name="Sagova-Mareckova M."/>
            <person name="Sedlacek I."/>
            <person name="Provaznik J."/>
            <person name="Kralova S."/>
            <person name="Pavlinic D."/>
            <person name="Benes V."/>
            <person name="Kopecky J."/>
        </authorList>
    </citation>
    <scope>NUCLEOTIDE SEQUENCE [LARGE SCALE GENOMIC DNA]</scope>
    <source>
        <strain evidence="3 4">15Tr583</strain>
    </source>
</reference>
<organism evidence="3 4">
    <name type="scientific">Trebonia kvetii</name>
    <dbReference type="NCBI Taxonomy" id="2480626"/>
    <lineage>
        <taxon>Bacteria</taxon>
        <taxon>Bacillati</taxon>
        <taxon>Actinomycetota</taxon>
        <taxon>Actinomycetes</taxon>
        <taxon>Streptosporangiales</taxon>
        <taxon>Treboniaceae</taxon>
        <taxon>Trebonia</taxon>
    </lineage>
</organism>
<feature type="domain" description="YCII-related" evidence="2">
    <location>
        <begin position="1"/>
        <end position="102"/>
    </location>
</feature>
<gene>
    <name evidence="3" type="ORF">EAS64_15875</name>
</gene>
<dbReference type="PANTHER" id="PTHR35174">
    <property type="entry name" value="BLL7171 PROTEIN-RELATED"/>
    <property type="match status" value="1"/>
</dbReference>
<dbReference type="Proteomes" id="UP000460272">
    <property type="component" value="Unassembled WGS sequence"/>
</dbReference>
<dbReference type="Pfam" id="PF03795">
    <property type="entry name" value="YCII"/>
    <property type="match status" value="1"/>
</dbReference>
<dbReference type="InterPro" id="IPR011008">
    <property type="entry name" value="Dimeric_a/b-barrel"/>
</dbReference>
<evidence type="ECO:0000313" key="3">
    <source>
        <dbReference type="EMBL" id="TVZ03912.1"/>
    </source>
</evidence>
<comment type="caution">
    <text evidence="3">The sequence shown here is derived from an EMBL/GenBank/DDBJ whole genome shotgun (WGS) entry which is preliminary data.</text>
</comment>
<dbReference type="SUPFAM" id="SSF54909">
    <property type="entry name" value="Dimeric alpha+beta barrel"/>
    <property type="match status" value="1"/>
</dbReference>